<dbReference type="GO" id="GO:0005634">
    <property type="term" value="C:nucleus"/>
    <property type="evidence" value="ECO:0007669"/>
    <property type="project" value="UniProtKB-SubCell"/>
</dbReference>
<dbReference type="EMBL" id="JAODUO010000194">
    <property type="protein sequence ID" value="KAK2186633.1"/>
    <property type="molecule type" value="Genomic_DNA"/>
</dbReference>
<evidence type="ECO:0000256" key="2">
    <source>
        <dbReference type="ARBA" id="ARBA00023155"/>
    </source>
</evidence>
<dbReference type="InterPro" id="IPR001356">
    <property type="entry name" value="HD"/>
</dbReference>
<dbReference type="SUPFAM" id="SSF46689">
    <property type="entry name" value="Homeodomain-like"/>
    <property type="match status" value="1"/>
</dbReference>
<comment type="subcellular location">
    <subcellularLocation>
        <location evidence="4 5">Nucleus</location>
    </subcellularLocation>
</comment>
<name>A0AAD9UEM2_RIDPI</name>
<evidence type="ECO:0000256" key="5">
    <source>
        <dbReference type="RuleBase" id="RU000682"/>
    </source>
</evidence>
<protein>
    <recommendedName>
        <fullName evidence="7">Homeobox domain-containing protein</fullName>
    </recommendedName>
</protein>
<dbReference type="FunFam" id="1.10.10.60:FF:000357">
    <property type="entry name" value="Motor neuron and pancreas homeobox 1"/>
    <property type="match status" value="1"/>
</dbReference>
<dbReference type="SMART" id="SM00389">
    <property type="entry name" value="HOX"/>
    <property type="match status" value="1"/>
</dbReference>
<keyword evidence="2 4" id="KW-0371">Homeobox</keyword>
<proteinExistence type="predicted"/>
<evidence type="ECO:0000259" key="7">
    <source>
        <dbReference type="PROSITE" id="PS50071"/>
    </source>
</evidence>
<evidence type="ECO:0000256" key="6">
    <source>
        <dbReference type="SAM" id="MobiDB-lite"/>
    </source>
</evidence>
<dbReference type="CDD" id="cd00086">
    <property type="entry name" value="homeodomain"/>
    <property type="match status" value="1"/>
</dbReference>
<dbReference type="GO" id="GO:0007417">
    <property type="term" value="P:central nervous system development"/>
    <property type="evidence" value="ECO:0007669"/>
    <property type="project" value="TreeGrafter"/>
</dbReference>
<keyword evidence="9" id="KW-1185">Reference proteome</keyword>
<dbReference type="Pfam" id="PF00046">
    <property type="entry name" value="Homeodomain"/>
    <property type="match status" value="1"/>
</dbReference>
<dbReference type="PRINTS" id="PR00024">
    <property type="entry name" value="HOMEOBOX"/>
</dbReference>
<dbReference type="InterPro" id="IPR017970">
    <property type="entry name" value="Homeobox_CS"/>
</dbReference>
<dbReference type="GO" id="GO:0000981">
    <property type="term" value="F:DNA-binding transcription factor activity, RNA polymerase II-specific"/>
    <property type="evidence" value="ECO:0007669"/>
    <property type="project" value="InterPro"/>
</dbReference>
<dbReference type="PROSITE" id="PS00027">
    <property type="entry name" value="HOMEOBOX_1"/>
    <property type="match status" value="1"/>
</dbReference>
<dbReference type="InterPro" id="IPR042768">
    <property type="entry name" value="MNX1/Ceh-12"/>
</dbReference>
<keyword evidence="3 4" id="KW-0539">Nucleus</keyword>
<evidence type="ECO:0000256" key="3">
    <source>
        <dbReference type="ARBA" id="ARBA00023242"/>
    </source>
</evidence>
<dbReference type="Gene3D" id="1.10.10.60">
    <property type="entry name" value="Homeodomain-like"/>
    <property type="match status" value="1"/>
</dbReference>
<dbReference type="Proteomes" id="UP001209878">
    <property type="component" value="Unassembled WGS sequence"/>
</dbReference>
<organism evidence="8 9">
    <name type="scientific">Ridgeia piscesae</name>
    <name type="common">Tubeworm</name>
    <dbReference type="NCBI Taxonomy" id="27915"/>
    <lineage>
        <taxon>Eukaryota</taxon>
        <taxon>Metazoa</taxon>
        <taxon>Spiralia</taxon>
        <taxon>Lophotrochozoa</taxon>
        <taxon>Annelida</taxon>
        <taxon>Polychaeta</taxon>
        <taxon>Sedentaria</taxon>
        <taxon>Canalipalpata</taxon>
        <taxon>Sabellida</taxon>
        <taxon>Siboglinidae</taxon>
        <taxon>Ridgeia</taxon>
    </lineage>
</organism>
<keyword evidence="1 4" id="KW-0238">DNA-binding</keyword>
<dbReference type="GO" id="GO:0048812">
    <property type="term" value="P:neuron projection morphogenesis"/>
    <property type="evidence" value="ECO:0007669"/>
    <property type="project" value="TreeGrafter"/>
</dbReference>
<dbReference type="GO" id="GO:1990837">
    <property type="term" value="F:sequence-specific double-stranded DNA binding"/>
    <property type="evidence" value="ECO:0007669"/>
    <property type="project" value="TreeGrafter"/>
</dbReference>
<comment type="caution">
    <text evidence="8">The sequence shown here is derived from an EMBL/GenBank/DDBJ whole genome shotgun (WGS) entry which is preliminary data.</text>
</comment>
<feature type="DNA-binding region" description="Homeobox" evidence="4">
    <location>
        <begin position="13"/>
        <end position="72"/>
    </location>
</feature>
<dbReference type="AlphaFoldDB" id="A0AAD9UEM2"/>
<dbReference type="PANTHER" id="PTHR24335">
    <property type="entry name" value="MOTOR NEURON AND PANCREAS HOMEOBOX PROTEIN"/>
    <property type="match status" value="1"/>
</dbReference>
<feature type="region of interest" description="Disordered" evidence="6">
    <location>
        <begin position="72"/>
        <end position="115"/>
    </location>
</feature>
<accession>A0AAD9UEM2</accession>
<evidence type="ECO:0000256" key="4">
    <source>
        <dbReference type="PROSITE-ProRule" id="PRU00108"/>
    </source>
</evidence>
<evidence type="ECO:0000313" key="9">
    <source>
        <dbReference type="Proteomes" id="UP001209878"/>
    </source>
</evidence>
<feature type="compositionally biased region" description="Polar residues" evidence="6">
    <location>
        <begin position="94"/>
        <end position="108"/>
    </location>
</feature>
<dbReference type="InterPro" id="IPR009057">
    <property type="entry name" value="Homeodomain-like_sf"/>
</dbReference>
<dbReference type="PROSITE" id="PS50071">
    <property type="entry name" value="HOMEOBOX_2"/>
    <property type="match status" value="1"/>
</dbReference>
<dbReference type="PANTHER" id="PTHR24335:SF4">
    <property type="entry name" value="EXTRA-EXTRA"/>
    <property type="match status" value="1"/>
</dbReference>
<dbReference type="InterPro" id="IPR020479">
    <property type="entry name" value="HD_metazoa"/>
</dbReference>
<feature type="domain" description="Homeobox" evidence="7">
    <location>
        <begin position="11"/>
        <end position="71"/>
    </location>
</feature>
<evidence type="ECO:0000313" key="8">
    <source>
        <dbReference type="EMBL" id="KAK2186633.1"/>
    </source>
</evidence>
<gene>
    <name evidence="8" type="ORF">NP493_194g05012</name>
</gene>
<reference evidence="8" key="1">
    <citation type="journal article" date="2023" name="Mol. Biol. Evol.">
        <title>Third-Generation Sequencing Reveals the Adaptive Role of the Epigenome in Three Deep-Sea Polychaetes.</title>
        <authorList>
            <person name="Perez M."/>
            <person name="Aroh O."/>
            <person name="Sun Y."/>
            <person name="Lan Y."/>
            <person name="Juniper S.K."/>
            <person name="Young C.R."/>
            <person name="Angers B."/>
            <person name="Qian P.Y."/>
        </authorList>
    </citation>
    <scope>NUCLEOTIDE SEQUENCE</scope>
    <source>
        <strain evidence="8">R07B-5</strain>
    </source>
</reference>
<evidence type="ECO:0000256" key="1">
    <source>
        <dbReference type="ARBA" id="ARBA00023125"/>
    </source>
</evidence>
<sequence>MGGQPTHGLLGKSRRPRTAFTSQQLLELERQFKYNKYLSRPKRFEVATSLLLTETQVKIWFQNRRMKWKRSKKASLEAKAAARMNTSSKEKQAENQPTVTAKCTTASNTSDDVSSTIVDDKDSIKAMDLKVRVLDRSSSTVETNATSSRPDISVLRHGQLFRSDVVG</sequence>